<dbReference type="InterPro" id="IPR027275">
    <property type="entry name" value="PRC-brl_dom"/>
</dbReference>
<evidence type="ECO:0000259" key="2">
    <source>
        <dbReference type="Pfam" id="PF05239"/>
    </source>
</evidence>
<dbReference type="Gene3D" id="2.30.30.240">
    <property type="entry name" value="PRC-barrel domain"/>
    <property type="match status" value="1"/>
</dbReference>
<organism evidence="3 4">
    <name type="scientific">Methylobacterium thuringiense</name>
    <dbReference type="NCBI Taxonomy" id="1003091"/>
    <lineage>
        <taxon>Bacteria</taxon>
        <taxon>Pseudomonadati</taxon>
        <taxon>Pseudomonadota</taxon>
        <taxon>Alphaproteobacteria</taxon>
        <taxon>Hyphomicrobiales</taxon>
        <taxon>Methylobacteriaceae</taxon>
        <taxon>Methylobacterium</taxon>
    </lineage>
</organism>
<protein>
    <recommendedName>
        <fullName evidence="2">PRC-barrel domain-containing protein</fullName>
    </recommendedName>
</protein>
<gene>
    <name evidence="3" type="ORF">EKPJFOCH_3806</name>
</gene>
<evidence type="ECO:0000313" key="4">
    <source>
        <dbReference type="Proteomes" id="UP001055101"/>
    </source>
</evidence>
<dbReference type="EMBL" id="BPRA01000020">
    <property type="protein sequence ID" value="GJE57292.1"/>
    <property type="molecule type" value="Genomic_DNA"/>
</dbReference>
<evidence type="ECO:0000313" key="3">
    <source>
        <dbReference type="EMBL" id="GJE57292.1"/>
    </source>
</evidence>
<feature type="domain" description="PRC-barrel" evidence="2">
    <location>
        <begin position="40"/>
        <end position="115"/>
    </location>
</feature>
<dbReference type="InterPro" id="IPR011033">
    <property type="entry name" value="PRC_barrel-like_sf"/>
</dbReference>
<sequence>MPTDLPTEFPNERRLKQPGSLELDPSSGEGVAIDETGRLIASSKVEGTPVFDGAGKRLGSVYNFMVDKVSGQVAYAVLSFGGFLGIGEAYHPLPWKALTYSVELGGYVVDIDRETLDGAPTHGPGEDPFSDPAYGEQLDGHYGGRKAPAL</sequence>
<dbReference type="SUPFAM" id="SSF50346">
    <property type="entry name" value="PRC-barrel domain"/>
    <property type="match status" value="1"/>
</dbReference>
<dbReference type="Proteomes" id="UP001055101">
    <property type="component" value="Unassembled WGS sequence"/>
</dbReference>
<evidence type="ECO:0000256" key="1">
    <source>
        <dbReference type="SAM" id="MobiDB-lite"/>
    </source>
</evidence>
<dbReference type="PANTHER" id="PTHR36505:SF1">
    <property type="entry name" value="BLR1072 PROTEIN"/>
    <property type="match status" value="1"/>
</dbReference>
<proteinExistence type="predicted"/>
<reference evidence="3" key="1">
    <citation type="journal article" date="2021" name="Front. Microbiol.">
        <title>Comprehensive Comparative Genomics and Phenotyping of Methylobacterium Species.</title>
        <authorList>
            <person name="Alessa O."/>
            <person name="Ogura Y."/>
            <person name="Fujitani Y."/>
            <person name="Takami H."/>
            <person name="Hayashi T."/>
            <person name="Sahin N."/>
            <person name="Tani A."/>
        </authorList>
    </citation>
    <scope>NUCLEOTIDE SEQUENCE</scope>
    <source>
        <strain evidence="3">DSM 23674</strain>
    </source>
</reference>
<feature type="region of interest" description="Disordered" evidence="1">
    <location>
        <begin position="1"/>
        <end position="29"/>
    </location>
</feature>
<keyword evidence="4" id="KW-1185">Reference proteome</keyword>
<accession>A0ABQ4TT15</accession>
<comment type="caution">
    <text evidence="3">The sequence shown here is derived from an EMBL/GenBank/DDBJ whole genome shotgun (WGS) entry which is preliminary data.</text>
</comment>
<feature type="region of interest" description="Disordered" evidence="1">
    <location>
        <begin position="115"/>
        <end position="150"/>
    </location>
</feature>
<name>A0ABQ4TT15_9HYPH</name>
<dbReference type="Pfam" id="PF05239">
    <property type="entry name" value="PRC"/>
    <property type="match status" value="1"/>
</dbReference>
<reference evidence="3" key="2">
    <citation type="submission" date="2021-08" db="EMBL/GenBank/DDBJ databases">
        <authorList>
            <person name="Tani A."/>
            <person name="Ola A."/>
            <person name="Ogura Y."/>
            <person name="Katsura K."/>
            <person name="Hayashi T."/>
        </authorList>
    </citation>
    <scope>NUCLEOTIDE SEQUENCE</scope>
    <source>
        <strain evidence="3">DSM 23674</strain>
    </source>
</reference>
<dbReference type="PANTHER" id="PTHR36505">
    <property type="entry name" value="BLR1072 PROTEIN"/>
    <property type="match status" value="1"/>
</dbReference>